<dbReference type="HOGENOM" id="CLU_072640_0_0_5"/>
<evidence type="ECO:0000313" key="3">
    <source>
        <dbReference type="Proteomes" id="UP000009134"/>
    </source>
</evidence>
<keyword evidence="3" id="KW-1185">Reference proteome</keyword>
<dbReference type="Proteomes" id="UP000009134">
    <property type="component" value="Chromosome"/>
</dbReference>
<dbReference type="SMR" id="Q2G4I2"/>
<evidence type="ECO:0000313" key="2">
    <source>
        <dbReference type="EMBL" id="ABD27241.1"/>
    </source>
</evidence>
<keyword evidence="4 5" id="KW-0002">3D-structure</keyword>
<dbReference type="eggNOG" id="ENOG5032P60">
    <property type="taxonomic scope" value="Bacteria"/>
</dbReference>
<evidence type="ECO:0007829" key="5">
    <source>
        <dbReference type="PDB" id="8ABU"/>
    </source>
</evidence>
<sequence>MTDVNASSESRLAALEARVTELEDLNAIRRLQWAYGYYIDYNRPEEVAGLFAKDGAVVFLSGEYVGYEGVMRLYGTWFQNLFTGGRRGPVHGLLLDHFQLQDVITIAPDGQTAKGRFRGILAGGWHDDIVKDKPEGMPQQFWESGIYENDYVKEDGVWKIKRLDYMMQWQADYETGWSKTIAHLQPAAVCFPENPIGPDRLLPETEVRQTWPHRAEVPMSFAHPVLAKAFAVGEFTKLQKKWP</sequence>
<evidence type="ECO:0007829" key="4">
    <source>
        <dbReference type="PDB" id="8ABT"/>
    </source>
</evidence>
<dbReference type="AlphaFoldDB" id="Q2G4I2"/>
<dbReference type="PDB" id="8ABT">
    <property type="method" value="X-ray"/>
    <property type="resolution" value="1.39 A"/>
    <property type="chains" value="A/B=1-243"/>
</dbReference>
<dbReference type="SUPFAM" id="SSF54427">
    <property type="entry name" value="NTF2-like"/>
    <property type="match status" value="1"/>
</dbReference>
<organism evidence="2 3">
    <name type="scientific">Novosphingobium aromaticivorans (strain ATCC 700278 / DSM 12444 / CCUG 56034 / CIP 105152 / NBRC 16084 / F199)</name>
    <dbReference type="NCBI Taxonomy" id="279238"/>
    <lineage>
        <taxon>Bacteria</taxon>
        <taxon>Pseudomonadati</taxon>
        <taxon>Pseudomonadota</taxon>
        <taxon>Alphaproteobacteria</taxon>
        <taxon>Sphingomonadales</taxon>
        <taxon>Sphingomonadaceae</taxon>
        <taxon>Novosphingobium</taxon>
    </lineage>
</organism>
<dbReference type="KEGG" id="nar:Saro_2805"/>
<protein>
    <recommendedName>
        <fullName evidence="1">SnoaL-like domain-containing protein</fullName>
    </recommendedName>
</protein>
<dbReference type="Gene3D" id="3.10.450.50">
    <property type="match status" value="1"/>
</dbReference>
<reference evidence="4 5" key="2">
    <citation type="journal article" date="2023" name="Proc. Natl. Acad. Sci. U.S.A.">
        <title>Biochemical and structural characterization of a sphingomonad diarylpropane lyase for cofactorless deformylation.</title>
        <authorList>
            <person name="Kuatsjah E."/>
            <person name="Zahn M."/>
            <person name="Chen X."/>
            <person name="Kato R."/>
            <person name="Hinchen D.J."/>
            <person name="Konev M.O."/>
            <person name="Katahira R."/>
            <person name="Orr C."/>
            <person name="Wagner A."/>
            <person name="Zou Y."/>
            <person name="Haugen S.J."/>
            <person name="Ramirez K.J."/>
            <person name="Michener J.K."/>
            <person name="Pickford A.R."/>
            <person name="Kamimura N."/>
            <person name="Masai E."/>
            <person name="Houk K.N."/>
            <person name="McGeehan J.E."/>
            <person name="Beckham G.T."/>
        </authorList>
    </citation>
    <scope>X-RAY CRYSTALLOGRAPHY (1.39 ANGSTROMS)</scope>
</reference>
<proteinExistence type="evidence at protein level"/>
<dbReference type="InterPro" id="IPR037401">
    <property type="entry name" value="SnoaL-like"/>
</dbReference>
<dbReference type="RefSeq" id="WP_011446445.1">
    <property type="nucleotide sequence ID" value="NC_007794.1"/>
</dbReference>
<name>Q2G4I2_NOVAD</name>
<dbReference type="EMBL" id="CP000248">
    <property type="protein sequence ID" value="ABD27241.1"/>
    <property type="molecule type" value="Genomic_DNA"/>
</dbReference>
<gene>
    <name evidence="2" type="ordered locus">Saro_2805</name>
</gene>
<dbReference type="InterPro" id="IPR032710">
    <property type="entry name" value="NTF2-like_dom_sf"/>
</dbReference>
<reference evidence="3" key="1">
    <citation type="submission" date="2006-01" db="EMBL/GenBank/DDBJ databases">
        <title>Complete sequence of Novosphingobium aromaticivorans DSM 12444.</title>
        <authorList>
            <consortium name="US DOE Joint Genome Institute"/>
            <person name="Copeland A."/>
            <person name="Lucas S."/>
            <person name="Lapidus A."/>
            <person name="Barry K."/>
            <person name="Detter J.C."/>
            <person name="Glavina T."/>
            <person name="Hammon N."/>
            <person name="Israni S."/>
            <person name="Pitluck S."/>
            <person name="Chain P."/>
            <person name="Malfatti S."/>
            <person name="Shin M."/>
            <person name="Vergez L."/>
            <person name="Schmutz J."/>
            <person name="Larimer F."/>
            <person name="Land M."/>
            <person name="Kyrpides N."/>
            <person name="Ivanova N."/>
            <person name="Fredrickson J."/>
            <person name="Balkwill D."/>
            <person name="Romine M.F."/>
            <person name="Richardson P."/>
        </authorList>
    </citation>
    <scope>NUCLEOTIDE SEQUENCE [LARGE SCALE GENOMIC DNA]</scope>
    <source>
        <strain evidence="3">ATCC 700278 / DSM 12444 / CCUG 56034 / CIP 105152 / NBRC 16084 / F199</strain>
    </source>
</reference>
<feature type="domain" description="SnoaL-like" evidence="1">
    <location>
        <begin position="21"/>
        <end position="163"/>
    </location>
</feature>
<dbReference type="PDB" id="8ABU">
    <property type="method" value="X-ray"/>
    <property type="resolution" value="1.66 A"/>
    <property type="chains" value="A/B/C=1-243"/>
</dbReference>
<dbReference type="Pfam" id="PF13577">
    <property type="entry name" value="SnoaL_4"/>
    <property type="match status" value="1"/>
</dbReference>
<dbReference type="DNASU" id="3916965"/>
<evidence type="ECO:0000259" key="1">
    <source>
        <dbReference type="Pfam" id="PF13577"/>
    </source>
</evidence>
<accession>Q2G4I2</accession>